<accession>A0A0F9AVA5</accession>
<organism evidence="1">
    <name type="scientific">marine sediment metagenome</name>
    <dbReference type="NCBI Taxonomy" id="412755"/>
    <lineage>
        <taxon>unclassified sequences</taxon>
        <taxon>metagenomes</taxon>
        <taxon>ecological metagenomes</taxon>
    </lineage>
</organism>
<protein>
    <submittedName>
        <fullName evidence="1">Uncharacterized protein</fullName>
    </submittedName>
</protein>
<name>A0A0F9AVA5_9ZZZZ</name>
<dbReference type="EMBL" id="LAZR01052703">
    <property type="protein sequence ID" value="KKK82379.1"/>
    <property type="molecule type" value="Genomic_DNA"/>
</dbReference>
<proteinExistence type="predicted"/>
<evidence type="ECO:0000313" key="1">
    <source>
        <dbReference type="EMBL" id="KKK82379.1"/>
    </source>
</evidence>
<gene>
    <name evidence="1" type="ORF">LCGC14_2803970</name>
</gene>
<reference evidence="1" key="1">
    <citation type="journal article" date="2015" name="Nature">
        <title>Complex archaea that bridge the gap between prokaryotes and eukaryotes.</title>
        <authorList>
            <person name="Spang A."/>
            <person name="Saw J.H."/>
            <person name="Jorgensen S.L."/>
            <person name="Zaremba-Niedzwiedzka K."/>
            <person name="Martijn J."/>
            <person name="Lind A.E."/>
            <person name="van Eijk R."/>
            <person name="Schleper C."/>
            <person name="Guy L."/>
            <person name="Ettema T.J."/>
        </authorList>
    </citation>
    <scope>NUCLEOTIDE SEQUENCE</scope>
</reference>
<comment type="caution">
    <text evidence="1">The sequence shown here is derived from an EMBL/GenBank/DDBJ whole genome shotgun (WGS) entry which is preliminary data.</text>
</comment>
<sequence>MAVIPRIPNPGLIVIDLKTGQMVPVWWRFFHDLMERTGGVGSLTILFQSDVGEVVQAWGERLDDIAALVAADGTFIVGDGDNFVGESPAVARASLALVPGTHVFKQRTFAAAGGAFWANASGVSGNPTIDVALQVFEVTVGQAALASGGEVILLDAAASETWKVLDIVLSADGTNFDAGGDRDLDITDGTSIWSVVPAATLKALAVSRWGDAGMPNPATASHLFAASVSATDIVAKYSGGATDYTAGSLTLRITAYRTA</sequence>
<dbReference type="AlphaFoldDB" id="A0A0F9AVA5"/>